<feature type="compositionally biased region" description="Low complexity" evidence="2">
    <location>
        <begin position="681"/>
        <end position="719"/>
    </location>
</feature>
<dbReference type="InterPro" id="IPR026081">
    <property type="entry name" value="DISC1"/>
</dbReference>
<dbReference type="PANTHER" id="PTHR14332">
    <property type="entry name" value="DISRUPTED IN SCHIZOPHRENIA 1 PROTEIN"/>
    <property type="match status" value="1"/>
</dbReference>
<dbReference type="PANTHER" id="PTHR14332:SF3">
    <property type="entry name" value="DISRUPTED IN SCHIZOPHRENIA 1 PROTEIN"/>
    <property type="match status" value="1"/>
</dbReference>
<dbReference type="GO" id="GO:0005815">
    <property type="term" value="C:microtubule organizing center"/>
    <property type="evidence" value="ECO:0007669"/>
    <property type="project" value="TreeGrafter"/>
</dbReference>
<feature type="region of interest" description="Disordered" evidence="2">
    <location>
        <begin position="105"/>
        <end position="179"/>
    </location>
</feature>
<dbReference type="EMBL" id="HACM01009536">
    <property type="protein sequence ID" value="CRZ09978.1"/>
    <property type="molecule type" value="Transcribed_RNA"/>
</dbReference>
<evidence type="ECO:0000256" key="1">
    <source>
        <dbReference type="SAM" id="Coils"/>
    </source>
</evidence>
<feature type="coiled-coil region" evidence="1">
    <location>
        <begin position="375"/>
        <end position="472"/>
    </location>
</feature>
<name>A0A0H5R790_9EUKA</name>
<dbReference type="GO" id="GO:0045111">
    <property type="term" value="C:intermediate filament cytoskeleton"/>
    <property type="evidence" value="ECO:0007669"/>
    <property type="project" value="TreeGrafter"/>
</dbReference>
<feature type="compositionally biased region" description="Polar residues" evidence="2">
    <location>
        <begin position="136"/>
        <end position="145"/>
    </location>
</feature>
<feature type="region of interest" description="Disordered" evidence="2">
    <location>
        <begin position="793"/>
        <end position="838"/>
    </location>
</feature>
<evidence type="ECO:0000256" key="2">
    <source>
        <dbReference type="SAM" id="MobiDB-lite"/>
    </source>
</evidence>
<proteinExistence type="predicted"/>
<dbReference type="AlphaFoldDB" id="A0A0H5R790"/>
<sequence>MASFFKNVFSAAKPTSPSESTPKEHAPQPFAENSMFAGLAIKASNPSLPADHSRDHDDSHEITSAIAPVPEPSIDEDAVPPSVFSFLQPSSSSFDFISDDHQNRSISMESAPEPRDFFSNLPLGSSQLPPDIPPHSTRSVSQPLPDTTPVREAPISPTSPSLPTDVFDSDPPESIPDPLNVKSNVNKLCREFCIVRARQLQDLRSIEEDDLRHYHERIESLIKLSIMNGDLEAVKTSQANAVEEEAYDRADELDCKIRALAQQISELENHVQQVTQLRLDITGGRRRKTEEITSSGEDFIHQLQGLKQACLDEGNSYVQNGVLDMGKKEVHLKQELSRVDRILEMVSADLGRVQAEEDEIHGAILERTEASQIMKQESITQLKDIDDEIISLKEQVRQKEAVRKDIQEKLTDAERQISQASSSFQRQLARIESQRARIKQEQAEIVKDRSDLDEAQHTLDQEKLVLAQKEAHSAKLSAEIAKIIDIREKQIEFVLRDAKDQEVYALKKSELDKAVEMAQVQLAEHDRRSQLLSSQMATLAQNITSSETNVASILVELPQLEQSKSDAVIARDFKAASRMSKQIKELTSSKQELLADLDKMRKSCDAVQESIDQQEVQLEDSRQKFRITELEVDRCESDHLQRKIASVIICIDDVEDEELNVLTNQLDELRNRSEYLSTKHGPLLTPGSPPLSTRSVLSAGDSDTPSSSSPSSARHAASALEERADNGDCSSAGIQDPALLQQQLSMIDDSIKSLEEKLHMAVVSDDFDEADAIQTRLNELEIQKRQLQILENTKTCDRGSANEPDDGSSSATSVALEESNPKMQPTTDCGEGEALPNR</sequence>
<feature type="coiled-coil region" evidence="1">
    <location>
        <begin position="250"/>
        <end position="277"/>
    </location>
</feature>
<evidence type="ECO:0000313" key="3">
    <source>
        <dbReference type="EMBL" id="CRZ09978.1"/>
    </source>
</evidence>
<feature type="compositionally biased region" description="Basic and acidic residues" evidence="2">
    <location>
        <begin position="51"/>
        <end position="61"/>
    </location>
</feature>
<feature type="region of interest" description="Disordered" evidence="2">
    <location>
        <begin position="677"/>
        <end position="733"/>
    </location>
</feature>
<protein>
    <recommendedName>
        <fullName evidence="4">UVR domain-containing protein</fullName>
    </recommendedName>
</protein>
<evidence type="ECO:0008006" key="4">
    <source>
        <dbReference type="Google" id="ProtNLM"/>
    </source>
</evidence>
<dbReference type="GO" id="GO:0005874">
    <property type="term" value="C:microtubule"/>
    <property type="evidence" value="ECO:0007669"/>
    <property type="project" value="TreeGrafter"/>
</dbReference>
<reference evidence="3" key="1">
    <citation type="submission" date="2015-04" db="EMBL/GenBank/DDBJ databases">
        <title>The genome sequence of the plant pathogenic Rhizarian Plasmodiophora brassicae reveals insights in its biotrophic life cycle and the origin of chitin synthesis.</title>
        <authorList>
            <person name="Schwelm A."/>
            <person name="Fogelqvist J."/>
            <person name="Knaust A."/>
            <person name="Julke S."/>
            <person name="Lilja T."/>
            <person name="Dhandapani V."/>
            <person name="Bonilla-Rosso G."/>
            <person name="Karlsson M."/>
            <person name="Shevchenko A."/>
            <person name="Choi S.R."/>
            <person name="Kim H.G."/>
            <person name="Park J.Y."/>
            <person name="Lim Y.P."/>
            <person name="Ludwig-Muller J."/>
            <person name="Dixelius C."/>
        </authorList>
    </citation>
    <scope>NUCLEOTIDE SEQUENCE</scope>
    <source>
        <tissue evidence="3">Potato root galls</tissue>
    </source>
</reference>
<keyword evidence="1" id="KW-0175">Coiled coil</keyword>
<feature type="region of interest" description="Disordered" evidence="2">
    <location>
        <begin position="1"/>
        <end position="86"/>
    </location>
</feature>
<accession>A0A0H5R790</accession>
<organism evidence="3">
    <name type="scientific">Spongospora subterranea</name>
    <dbReference type="NCBI Taxonomy" id="70186"/>
    <lineage>
        <taxon>Eukaryota</taxon>
        <taxon>Sar</taxon>
        <taxon>Rhizaria</taxon>
        <taxon>Endomyxa</taxon>
        <taxon>Phytomyxea</taxon>
        <taxon>Plasmodiophorida</taxon>
        <taxon>Plasmodiophoridae</taxon>
        <taxon>Spongospora</taxon>
    </lineage>
</organism>